<dbReference type="RefSeq" id="WP_241711867.1">
    <property type="nucleotide sequence ID" value="NZ_JALBUF010000001.1"/>
</dbReference>
<sequence length="136" mass="16122">MFIEHAYYQSAVPSTVYVLLYLYTSTVSFILFRKAQVELAWFAYIPFLSLIPLLWTIGKSGWNILWTFIPIVNIIFYLLWTSRFLRVFGMNPWVLLLFFIPTIGPLIFLVILSVMAFSPAYYYSSQRITWTSSYRR</sequence>
<feature type="transmembrane region" description="Helical" evidence="1">
    <location>
        <begin position="39"/>
        <end position="58"/>
    </location>
</feature>
<gene>
    <name evidence="2" type="ORF">MM817_00522</name>
</gene>
<reference evidence="2" key="1">
    <citation type="submission" date="2022-03" db="EMBL/GenBank/DDBJ databases">
        <title>Draft Genome Sequence of Firmicute Strain S0AB, a Heterotrophic Iron/Sulfur-Oxidizing Extreme Acidophile.</title>
        <authorList>
            <person name="Vergara E."/>
            <person name="Pakostova E."/>
            <person name="Johnson D.B."/>
            <person name="Holmes D.S."/>
        </authorList>
    </citation>
    <scope>NUCLEOTIDE SEQUENCE</scope>
    <source>
        <strain evidence="2">S0AB</strain>
    </source>
</reference>
<proteinExistence type="predicted"/>
<evidence type="ECO:0000313" key="2">
    <source>
        <dbReference type="EMBL" id="MCI0182263.1"/>
    </source>
</evidence>
<evidence type="ECO:0000256" key="1">
    <source>
        <dbReference type="SAM" id="Phobius"/>
    </source>
</evidence>
<protein>
    <recommendedName>
        <fullName evidence="4">DUF805 domain-containing protein</fullName>
    </recommendedName>
</protein>
<feature type="transmembrane region" description="Helical" evidence="1">
    <location>
        <begin position="64"/>
        <end position="81"/>
    </location>
</feature>
<keyword evidence="3" id="KW-1185">Reference proteome</keyword>
<keyword evidence="1" id="KW-1133">Transmembrane helix</keyword>
<evidence type="ECO:0008006" key="4">
    <source>
        <dbReference type="Google" id="ProtNLM"/>
    </source>
</evidence>
<dbReference type="AlphaFoldDB" id="A0A9X1V8Z7"/>
<feature type="transmembrane region" description="Helical" evidence="1">
    <location>
        <begin position="93"/>
        <end position="117"/>
    </location>
</feature>
<dbReference type="EMBL" id="JALBUF010000001">
    <property type="protein sequence ID" value="MCI0182263.1"/>
    <property type="molecule type" value="Genomic_DNA"/>
</dbReference>
<name>A0A9X1V8Z7_9BACL</name>
<organism evidence="2 3">
    <name type="scientific">Sulfoacidibacillus ferrooxidans</name>
    <dbReference type="NCBI Taxonomy" id="2005001"/>
    <lineage>
        <taxon>Bacteria</taxon>
        <taxon>Bacillati</taxon>
        <taxon>Bacillota</taxon>
        <taxon>Bacilli</taxon>
        <taxon>Bacillales</taxon>
        <taxon>Alicyclobacillaceae</taxon>
        <taxon>Sulfoacidibacillus</taxon>
    </lineage>
</organism>
<keyword evidence="1" id="KW-0812">Transmembrane</keyword>
<accession>A0A9X1V8Z7</accession>
<evidence type="ECO:0000313" key="3">
    <source>
        <dbReference type="Proteomes" id="UP001139263"/>
    </source>
</evidence>
<dbReference type="Pfam" id="PF18936">
    <property type="entry name" value="DUF5684"/>
    <property type="match status" value="1"/>
</dbReference>
<dbReference type="Proteomes" id="UP001139263">
    <property type="component" value="Unassembled WGS sequence"/>
</dbReference>
<comment type="caution">
    <text evidence="2">The sequence shown here is derived from an EMBL/GenBank/DDBJ whole genome shotgun (WGS) entry which is preliminary data.</text>
</comment>
<feature type="transmembrane region" description="Helical" evidence="1">
    <location>
        <begin position="12"/>
        <end position="32"/>
    </location>
</feature>
<dbReference type="InterPro" id="IPR043739">
    <property type="entry name" value="DUF5684"/>
</dbReference>
<keyword evidence="1" id="KW-0472">Membrane</keyword>